<accession>A0ABR1DYX7</accession>
<name>A0ABR1DYX7_NECAM</name>
<evidence type="ECO:0000313" key="3">
    <source>
        <dbReference type="EMBL" id="KAK6755632.1"/>
    </source>
</evidence>
<proteinExistence type="predicted"/>
<comment type="caution">
    <text evidence="3">The sequence shown here is derived from an EMBL/GenBank/DDBJ whole genome shotgun (WGS) entry which is preliminary data.</text>
</comment>
<evidence type="ECO:0000256" key="2">
    <source>
        <dbReference type="SAM" id="Phobius"/>
    </source>
</evidence>
<feature type="compositionally biased region" description="Low complexity" evidence="1">
    <location>
        <begin position="253"/>
        <end position="265"/>
    </location>
</feature>
<keyword evidence="2" id="KW-0472">Membrane</keyword>
<keyword evidence="2" id="KW-1133">Transmembrane helix</keyword>
<feature type="transmembrane region" description="Helical" evidence="2">
    <location>
        <begin position="521"/>
        <end position="546"/>
    </location>
</feature>
<keyword evidence="2" id="KW-0812">Transmembrane</keyword>
<dbReference type="Proteomes" id="UP001303046">
    <property type="component" value="Unassembled WGS sequence"/>
</dbReference>
<gene>
    <name evidence="3" type="primary">Necator_chrV.g18962</name>
    <name evidence="3" type="ORF">RB195_014171</name>
</gene>
<feature type="region of interest" description="Disordered" evidence="1">
    <location>
        <begin position="252"/>
        <end position="275"/>
    </location>
</feature>
<protein>
    <submittedName>
        <fullName evidence="3">Uncharacterized protein</fullName>
    </submittedName>
</protein>
<organism evidence="3 4">
    <name type="scientific">Necator americanus</name>
    <name type="common">Human hookworm</name>
    <dbReference type="NCBI Taxonomy" id="51031"/>
    <lineage>
        <taxon>Eukaryota</taxon>
        <taxon>Metazoa</taxon>
        <taxon>Ecdysozoa</taxon>
        <taxon>Nematoda</taxon>
        <taxon>Chromadorea</taxon>
        <taxon>Rhabditida</taxon>
        <taxon>Rhabditina</taxon>
        <taxon>Rhabditomorpha</taxon>
        <taxon>Strongyloidea</taxon>
        <taxon>Ancylostomatidae</taxon>
        <taxon>Bunostominae</taxon>
        <taxon>Necator</taxon>
    </lineage>
</organism>
<keyword evidence="4" id="KW-1185">Reference proteome</keyword>
<evidence type="ECO:0000313" key="4">
    <source>
        <dbReference type="Proteomes" id="UP001303046"/>
    </source>
</evidence>
<sequence length="585" mass="64149">MAGYMYAEAWSSQILIQLCACEFRQMLFAAIVVLLPLYGHAQMNLSSWAGLFNPDNVNRMADLAVQLSTLAARSMAKNERDVARTVEEPREVPLGADARPSQVLGQAVSDVSTQSRLSLLKAFEPLERGNIASLRLPSSTPSPTTTMDFPKLFPDFGGGFQPSGGDKGLKIKPFNSPRTDLFSSDLRHFPISQNGVSTHLEKTIEAVPPSDLKSVGDTVNLPRPIVSKPYSSLEQNPFIRLASTFLREATRPSDSARNIASSSSRQHNSGGLPDFGGIRDFVPGANNNFGIRKGPGCLPFLSEFMQVAYGNCQQVADEKAFDAWGDELKSAILTGQVDLLKASQETCRRGAERQQCGALRRAISNCDILESLQIGAQLQRAMKRCEEVSGLVDQNPLVILSQINSLVGGEFAQGFLNKFLSTLTSRHHNKMIPLLAILCVPVIFGLPTTKVTTTPTTTHHPITNPHVVVETSTDLSNETDIEEHVGLRASIEREIAHLRSSYQNVREDIDSWMSTPYHRNVVAPIFVGVMAGFAAIVVHCIAKAALRSCARKFRRLRLSRISCDVSGDKKRMLSKRNDSDDDDDI</sequence>
<evidence type="ECO:0000256" key="1">
    <source>
        <dbReference type="SAM" id="MobiDB-lite"/>
    </source>
</evidence>
<dbReference type="EMBL" id="JAVFWL010000005">
    <property type="protein sequence ID" value="KAK6755632.1"/>
    <property type="molecule type" value="Genomic_DNA"/>
</dbReference>
<reference evidence="3 4" key="1">
    <citation type="submission" date="2023-08" db="EMBL/GenBank/DDBJ databases">
        <title>A Necator americanus chromosomal reference genome.</title>
        <authorList>
            <person name="Ilik V."/>
            <person name="Petrzelkova K.J."/>
            <person name="Pardy F."/>
            <person name="Fuh T."/>
            <person name="Niatou-Singa F.S."/>
            <person name="Gouil Q."/>
            <person name="Baker L."/>
            <person name="Ritchie M.E."/>
            <person name="Jex A.R."/>
            <person name="Gazzola D."/>
            <person name="Li H."/>
            <person name="Toshio Fujiwara R."/>
            <person name="Zhan B."/>
            <person name="Aroian R.V."/>
            <person name="Pafco B."/>
            <person name="Schwarz E.M."/>
        </authorList>
    </citation>
    <scope>NUCLEOTIDE SEQUENCE [LARGE SCALE GENOMIC DNA]</scope>
    <source>
        <strain evidence="3 4">Aroian</strain>
        <tissue evidence="3">Whole animal</tissue>
    </source>
</reference>